<accession>A0A379DAU3</accession>
<reference evidence="1 2" key="1">
    <citation type="submission" date="2018-06" db="EMBL/GenBank/DDBJ databases">
        <authorList>
            <consortium name="Pathogen Informatics"/>
            <person name="Doyle S."/>
        </authorList>
    </citation>
    <scope>NUCLEOTIDE SEQUENCE [LARGE SCALE GENOMIC DNA]</scope>
    <source>
        <strain evidence="1 2">NCTC11088</strain>
    </source>
</reference>
<dbReference type="AlphaFoldDB" id="A0A379DAU3"/>
<protein>
    <recommendedName>
        <fullName evidence="3">DUF1490 domain-containing protein</fullName>
    </recommendedName>
</protein>
<proteinExistence type="predicted"/>
<dbReference type="Proteomes" id="UP000254777">
    <property type="component" value="Unassembled WGS sequence"/>
</dbReference>
<sequence length="85" mass="9232">MKYLKYLVAEKSAFFIGGVAAAMVAKKVLKSKSLHNLAVSAVAGGMKIQKEAGYKLESIKEDAEDLVRQQEESAKAECNCDCDCE</sequence>
<name>A0A379DAU3_9FIRM</name>
<gene>
    <name evidence="1" type="ORF">NCTC11088_00741</name>
</gene>
<evidence type="ECO:0008006" key="3">
    <source>
        <dbReference type="Google" id="ProtNLM"/>
    </source>
</evidence>
<evidence type="ECO:0000313" key="1">
    <source>
        <dbReference type="EMBL" id="SUB74979.1"/>
    </source>
</evidence>
<dbReference type="EMBL" id="UGTH01000001">
    <property type="protein sequence ID" value="SUB74979.1"/>
    <property type="molecule type" value="Genomic_DNA"/>
</dbReference>
<dbReference type="RefSeq" id="WP_004819539.1">
    <property type="nucleotide sequence ID" value="NZ_UGTH01000001.1"/>
</dbReference>
<organism evidence="1 2">
    <name type="scientific">Peptoniphilus indolicus</name>
    <dbReference type="NCBI Taxonomy" id="33030"/>
    <lineage>
        <taxon>Bacteria</taxon>
        <taxon>Bacillati</taxon>
        <taxon>Bacillota</taxon>
        <taxon>Tissierellia</taxon>
        <taxon>Tissierellales</taxon>
        <taxon>Peptoniphilaceae</taxon>
        <taxon>Peptoniphilus</taxon>
    </lineage>
</organism>
<evidence type="ECO:0000313" key="2">
    <source>
        <dbReference type="Proteomes" id="UP000254777"/>
    </source>
</evidence>